<reference evidence="1 2" key="1">
    <citation type="submission" date="2021-07" db="EMBL/GenBank/DDBJ databases">
        <title>Genome data of Colletotrichum spaethianum.</title>
        <authorList>
            <person name="Utami Y.D."/>
            <person name="Hiruma K."/>
        </authorList>
    </citation>
    <scope>NUCLEOTIDE SEQUENCE [LARGE SCALE GENOMIC DNA]</scope>
    <source>
        <strain evidence="1 2">MAFF 242679</strain>
    </source>
</reference>
<accession>A0AA37H0X7</accession>
<evidence type="ECO:0000313" key="2">
    <source>
        <dbReference type="Proteomes" id="UP001055172"/>
    </source>
</evidence>
<evidence type="ECO:0000313" key="1">
    <source>
        <dbReference type="EMBL" id="GJC89573.1"/>
    </source>
</evidence>
<name>A0AA37H0X7_9PEZI</name>
<protein>
    <submittedName>
        <fullName evidence="1">Uncharacterized protein</fullName>
    </submittedName>
</protein>
<keyword evidence="2" id="KW-1185">Reference proteome</keyword>
<sequence length="81" mass="9436">MDSQRISPQSCVGYLRQQIKYNIHLTEWPEGGLRIDELWPIPEDLDEDEINKRRSRVDAWLEDLDEFGTMIYAVTSGTHGT</sequence>
<proteinExistence type="predicted"/>
<comment type="caution">
    <text evidence="1">The sequence shown here is derived from an EMBL/GenBank/DDBJ whole genome shotgun (WGS) entry which is preliminary data.</text>
</comment>
<dbReference type="EMBL" id="BPPX01000043">
    <property type="protein sequence ID" value="GJC89573.1"/>
    <property type="molecule type" value="Genomic_DNA"/>
</dbReference>
<dbReference type="Proteomes" id="UP001055172">
    <property type="component" value="Unassembled WGS sequence"/>
</dbReference>
<gene>
    <name evidence="1" type="ORF">ColLi_12411</name>
</gene>
<organism evidence="1 2">
    <name type="scientific">Colletotrichum liriopes</name>
    <dbReference type="NCBI Taxonomy" id="708192"/>
    <lineage>
        <taxon>Eukaryota</taxon>
        <taxon>Fungi</taxon>
        <taxon>Dikarya</taxon>
        <taxon>Ascomycota</taxon>
        <taxon>Pezizomycotina</taxon>
        <taxon>Sordariomycetes</taxon>
        <taxon>Hypocreomycetidae</taxon>
        <taxon>Glomerellales</taxon>
        <taxon>Glomerellaceae</taxon>
        <taxon>Colletotrichum</taxon>
        <taxon>Colletotrichum spaethianum species complex</taxon>
    </lineage>
</organism>
<dbReference type="AlphaFoldDB" id="A0AA37H0X7"/>